<accession>A0A9Q1E8X0</accession>
<evidence type="ECO:0000313" key="2">
    <source>
        <dbReference type="Proteomes" id="UP001152622"/>
    </source>
</evidence>
<proteinExistence type="predicted"/>
<organism evidence="1 2">
    <name type="scientific">Synaphobranchus kaupii</name>
    <name type="common">Kaup's arrowtooth eel</name>
    <dbReference type="NCBI Taxonomy" id="118154"/>
    <lineage>
        <taxon>Eukaryota</taxon>
        <taxon>Metazoa</taxon>
        <taxon>Chordata</taxon>
        <taxon>Craniata</taxon>
        <taxon>Vertebrata</taxon>
        <taxon>Euteleostomi</taxon>
        <taxon>Actinopterygii</taxon>
        <taxon>Neopterygii</taxon>
        <taxon>Teleostei</taxon>
        <taxon>Anguilliformes</taxon>
        <taxon>Synaphobranchidae</taxon>
        <taxon>Synaphobranchus</taxon>
    </lineage>
</organism>
<dbReference type="EMBL" id="JAINUF010000021">
    <property type="protein sequence ID" value="KAJ8334389.1"/>
    <property type="molecule type" value="Genomic_DNA"/>
</dbReference>
<sequence length="135" mass="15347">MEGQSEAAPLGPGPAGSTSFTFAWFMCAPWVPKFSGEKGTVKFREWRVQVQAMLRAQALIEEQQADFVLGALEGIARREMRLHGKWQQQNIGLLWKELEERWSEQEPGMEDEDDALLRDQFLLGLSDGPLIQELQ</sequence>
<gene>
    <name evidence="1" type="ORF">SKAU_G00400280</name>
</gene>
<reference evidence="1" key="1">
    <citation type="journal article" date="2023" name="Science">
        <title>Genome structures resolve the early diversification of teleost fishes.</title>
        <authorList>
            <person name="Parey E."/>
            <person name="Louis A."/>
            <person name="Montfort J."/>
            <person name="Bouchez O."/>
            <person name="Roques C."/>
            <person name="Iampietro C."/>
            <person name="Lluch J."/>
            <person name="Castinel A."/>
            <person name="Donnadieu C."/>
            <person name="Desvignes T."/>
            <person name="Floi Bucao C."/>
            <person name="Jouanno E."/>
            <person name="Wen M."/>
            <person name="Mejri S."/>
            <person name="Dirks R."/>
            <person name="Jansen H."/>
            <person name="Henkel C."/>
            <person name="Chen W.J."/>
            <person name="Zahm M."/>
            <person name="Cabau C."/>
            <person name="Klopp C."/>
            <person name="Thompson A.W."/>
            <person name="Robinson-Rechavi M."/>
            <person name="Braasch I."/>
            <person name="Lecointre G."/>
            <person name="Bobe J."/>
            <person name="Postlethwait J.H."/>
            <person name="Berthelot C."/>
            <person name="Roest Crollius H."/>
            <person name="Guiguen Y."/>
        </authorList>
    </citation>
    <scope>NUCLEOTIDE SEQUENCE</scope>
    <source>
        <strain evidence="1">WJC10195</strain>
    </source>
</reference>
<keyword evidence="2" id="KW-1185">Reference proteome</keyword>
<evidence type="ECO:0000313" key="1">
    <source>
        <dbReference type="EMBL" id="KAJ8334389.1"/>
    </source>
</evidence>
<comment type="caution">
    <text evidence="1">The sequence shown here is derived from an EMBL/GenBank/DDBJ whole genome shotgun (WGS) entry which is preliminary data.</text>
</comment>
<dbReference type="OrthoDB" id="10067927at2759"/>
<dbReference type="Proteomes" id="UP001152622">
    <property type="component" value="Chromosome 21"/>
</dbReference>
<name>A0A9Q1E8X0_SYNKA</name>
<protein>
    <submittedName>
        <fullName evidence="1">Uncharacterized protein</fullName>
    </submittedName>
</protein>
<dbReference type="AlphaFoldDB" id="A0A9Q1E8X0"/>